<reference evidence="2 3" key="1">
    <citation type="submission" date="2024-06" db="EMBL/GenBank/DDBJ databases">
        <title>Complete genome of Phlyctema vagabunda strain 19-DSS-EL-015.</title>
        <authorList>
            <person name="Fiorenzani C."/>
        </authorList>
    </citation>
    <scope>NUCLEOTIDE SEQUENCE [LARGE SCALE GENOMIC DNA]</scope>
    <source>
        <strain evidence="2 3">19-DSS-EL-015</strain>
    </source>
</reference>
<comment type="caution">
    <text evidence="2">The sequence shown here is derived from an EMBL/GenBank/DDBJ whole genome shotgun (WGS) entry which is preliminary data.</text>
</comment>
<organism evidence="2 3">
    <name type="scientific">Phlyctema vagabunda</name>
    <dbReference type="NCBI Taxonomy" id="108571"/>
    <lineage>
        <taxon>Eukaryota</taxon>
        <taxon>Fungi</taxon>
        <taxon>Dikarya</taxon>
        <taxon>Ascomycota</taxon>
        <taxon>Pezizomycotina</taxon>
        <taxon>Leotiomycetes</taxon>
        <taxon>Helotiales</taxon>
        <taxon>Dermateaceae</taxon>
        <taxon>Phlyctema</taxon>
    </lineage>
</organism>
<dbReference type="EMBL" id="JBFCZG010000002">
    <property type="protein sequence ID" value="KAL3425266.1"/>
    <property type="molecule type" value="Genomic_DNA"/>
</dbReference>
<evidence type="ECO:0000256" key="1">
    <source>
        <dbReference type="SAM" id="MobiDB-lite"/>
    </source>
</evidence>
<keyword evidence="3" id="KW-1185">Reference proteome</keyword>
<name>A0ABR4PPJ7_9HELO</name>
<protein>
    <submittedName>
        <fullName evidence="2">Uncharacterized protein</fullName>
    </submittedName>
</protein>
<accession>A0ABR4PPJ7</accession>
<evidence type="ECO:0000313" key="3">
    <source>
        <dbReference type="Proteomes" id="UP001629113"/>
    </source>
</evidence>
<sequence length="160" mass="17976">MVSLRNGKRVALSEIKPQPRKKRAEGFLEPKDASKRESAANAGELIKIKPEPIIENEAETEPEINDSRNSPFEANYAKRKDVHVCFDKRPNGSPTYDESGFEIDYEKVANWSEPKAVRNPTYKKIEAHFDKAGAAQKRAAELFFEPGKAPTKGMHIGVNH</sequence>
<gene>
    <name evidence="2" type="ORF">PVAG01_02057</name>
</gene>
<feature type="compositionally biased region" description="Acidic residues" evidence="1">
    <location>
        <begin position="54"/>
        <end position="64"/>
    </location>
</feature>
<feature type="compositionally biased region" description="Basic and acidic residues" evidence="1">
    <location>
        <begin position="24"/>
        <end position="38"/>
    </location>
</feature>
<feature type="region of interest" description="Disordered" evidence="1">
    <location>
        <begin position="1"/>
        <end position="71"/>
    </location>
</feature>
<proteinExistence type="predicted"/>
<dbReference type="Proteomes" id="UP001629113">
    <property type="component" value="Unassembled WGS sequence"/>
</dbReference>
<evidence type="ECO:0000313" key="2">
    <source>
        <dbReference type="EMBL" id="KAL3425266.1"/>
    </source>
</evidence>